<accession>A0A927C9Y8</accession>
<dbReference type="Proteomes" id="UP000639396">
    <property type="component" value="Unassembled WGS sequence"/>
</dbReference>
<dbReference type="GO" id="GO:0005524">
    <property type="term" value="F:ATP binding"/>
    <property type="evidence" value="ECO:0007669"/>
    <property type="project" value="UniProtKB-KW"/>
</dbReference>
<evidence type="ECO:0000259" key="3">
    <source>
        <dbReference type="PROSITE" id="PS51146"/>
    </source>
</evidence>
<dbReference type="PROSITE" id="PS51146">
    <property type="entry name" value="KAIC"/>
    <property type="match status" value="1"/>
</dbReference>
<keyword evidence="1" id="KW-0547">Nucleotide-binding</keyword>
<dbReference type="PANTHER" id="PTHR43637:SF1">
    <property type="entry name" value="UPF0273 PROTEIN TM_0370"/>
    <property type="match status" value="1"/>
</dbReference>
<dbReference type="Gene3D" id="3.40.50.300">
    <property type="entry name" value="P-loop containing nucleotide triphosphate hydrolases"/>
    <property type="match status" value="2"/>
</dbReference>
<dbReference type="Pfam" id="PF06745">
    <property type="entry name" value="ATPase"/>
    <property type="match status" value="1"/>
</dbReference>
<dbReference type="InterPro" id="IPR027417">
    <property type="entry name" value="P-loop_NTPase"/>
</dbReference>
<dbReference type="PANTHER" id="PTHR43637">
    <property type="entry name" value="UPF0273 PROTEIN TM_0370"/>
    <property type="match status" value="1"/>
</dbReference>
<dbReference type="EMBL" id="JACXJA010000027">
    <property type="protein sequence ID" value="MBD2864148.1"/>
    <property type="molecule type" value="Genomic_DNA"/>
</dbReference>
<dbReference type="InterPro" id="IPR014774">
    <property type="entry name" value="KaiC-like_dom"/>
</dbReference>
<keyword evidence="2" id="KW-0067">ATP-binding</keyword>
<name>A0A927C9Y8_9BACL</name>
<protein>
    <submittedName>
        <fullName evidence="4">AAA family ATPase</fullName>
    </submittedName>
</protein>
<proteinExistence type="predicted"/>
<evidence type="ECO:0000313" key="5">
    <source>
        <dbReference type="Proteomes" id="UP000639396"/>
    </source>
</evidence>
<evidence type="ECO:0000256" key="1">
    <source>
        <dbReference type="ARBA" id="ARBA00022741"/>
    </source>
</evidence>
<sequence length="471" mass="53110">MGTVPTGVRGLDVLMDGGFPKGATVIVEGAPGTGKTTLGMQFLHQGAVRDGEAGIYITFEEFPDQLYRDMLVFGWDLRKLEAEGLLRVISMTPDIFLEQMTEPGGLIEKLIVDVGCKRMVIDSISLFRYGTASQEEHRRTLYRLRNILRKFDLTSVLIKEQGTMNEESGFEAYISDGFIQLQLKQQMDKYRVRTLEILKMRGRRIREGEHIYRLTDHGIRLIPARSMVEDMALINGREKVPTGVEVLDGLLEGGFSQGTVMLLDTNSKANYKYLVASVLANRLRAGDKVVALLSSFHTPQDFDKMLALQGLSMSRMAGEGRLFFIEHYKRSYPDGCEAAVIDVKGLTGSQKYREFVRESLGPRAEDSPGNWFIYYDLNTVLSERGKEYVMKFFAEETAEIKAKGMTMMVMCNFSEIGPECSAYLERTCNGVIRTWVDGSYQYMQVMKSPNGIISEPYVVETTAQAPFMRLT</sequence>
<dbReference type="InterPro" id="IPR010624">
    <property type="entry name" value="KaiC_dom"/>
</dbReference>
<keyword evidence="5" id="KW-1185">Reference proteome</keyword>
<reference evidence="4" key="1">
    <citation type="submission" date="2020-09" db="EMBL/GenBank/DDBJ databases">
        <title>A novel bacterium of genus Paenibacillus, isolated from South China Sea.</title>
        <authorList>
            <person name="Huang H."/>
            <person name="Mo K."/>
            <person name="Hu Y."/>
        </authorList>
    </citation>
    <scope>NUCLEOTIDE SEQUENCE</scope>
    <source>
        <strain evidence="4">IB182363</strain>
    </source>
</reference>
<gene>
    <name evidence="4" type="ORF">IDH45_19380</name>
</gene>
<evidence type="ECO:0000256" key="2">
    <source>
        <dbReference type="ARBA" id="ARBA00022840"/>
    </source>
</evidence>
<organism evidence="4 5">
    <name type="scientific">Paenibacillus oceani</name>
    <dbReference type="NCBI Taxonomy" id="2772510"/>
    <lineage>
        <taxon>Bacteria</taxon>
        <taxon>Bacillati</taxon>
        <taxon>Bacillota</taxon>
        <taxon>Bacilli</taxon>
        <taxon>Bacillales</taxon>
        <taxon>Paenibacillaceae</taxon>
        <taxon>Paenibacillus</taxon>
    </lineage>
</organism>
<dbReference type="RefSeq" id="WP_190929773.1">
    <property type="nucleotide sequence ID" value="NZ_JACXJA010000027.1"/>
</dbReference>
<feature type="domain" description="KaiC" evidence="3">
    <location>
        <begin position="2"/>
        <end position="235"/>
    </location>
</feature>
<comment type="caution">
    <text evidence="4">The sequence shown here is derived from an EMBL/GenBank/DDBJ whole genome shotgun (WGS) entry which is preliminary data.</text>
</comment>
<dbReference type="AlphaFoldDB" id="A0A927C9Y8"/>
<evidence type="ECO:0000313" key="4">
    <source>
        <dbReference type="EMBL" id="MBD2864148.1"/>
    </source>
</evidence>
<dbReference type="SUPFAM" id="SSF52540">
    <property type="entry name" value="P-loop containing nucleoside triphosphate hydrolases"/>
    <property type="match status" value="1"/>
</dbReference>